<dbReference type="PANTHER" id="PTHR24203">
    <property type="entry name" value="ANKYRIN REPEAT FAMILY PROTEIN"/>
    <property type="match status" value="1"/>
</dbReference>
<gene>
    <name evidence="6" type="ORF">F3Y22_tig00110109pilonHSYRG00216</name>
</gene>
<evidence type="ECO:0000313" key="7">
    <source>
        <dbReference type="Proteomes" id="UP000436088"/>
    </source>
</evidence>
<evidence type="ECO:0000259" key="5">
    <source>
        <dbReference type="Pfam" id="PF17830"/>
    </source>
</evidence>
<proteinExistence type="predicted"/>
<reference evidence="6" key="1">
    <citation type="submission" date="2019-09" db="EMBL/GenBank/DDBJ databases">
        <title>Draft genome information of white flower Hibiscus syriacus.</title>
        <authorList>
            <person name="Kim Y.-M."/>
        </authorList>
    </citation>
    <scope>NUCLEOTIDE SEQUENCE [LARGE SCALE GENOMIC DNA]</scope>
    <source>
        <strain evidence="6">YM2019G1</strain>
    </source>
</reference>
<dbReference type="SUPFAM" id="SSF48403">
    <property type="entry name" value="Ankyrin repeat"/>
    <property type="match status" value="1"/>
</dbReference>
<feature type="region of interest" description="Disordered" evidence="4">
    <location>
        <begin position="1"/>
        <end position="57"/>
    </location>
</feature>
<evidence type="ECO:0000256" key="4">
    <source>
        <dbReference type="SAM" id="MobiDB-lite"/>
    </source>
</evidence>
<dbReference type="InterPro" id="IPR041243">
    <property type="entry name" value="STI1/HOP_DP"/>
</dbReference>
<dbReference type="SMART" id="SM00248">
    <property type="entry name" value="ANK"/>
    <property type="match status" value="3"/>
</dbReference>
<dbReference type="Gene3D" id="1.25.40.20">
    <property type="entry name" value="Ankyrin repeat-containing domain"/>
    <property type="match status" value="2"/>
</dbReference>
<dbReference type="Pfam" id="PF12796">
    <property type="entry name" value="Ank_2"/>
    <property type="match status" value="1"/>
</dbReference>
<feature type="domain" description="STI1/HOP DP" evidence="5">
    <location>
        <begin position="162"/>
        <end position="206"/>
    </location>
</feature>
<dbReference type="InterPro" id="IPR036770">
    <property type="entry name" value="Ankyrin_rpt-contain_sf"/>
</dbReference>
<evidence type="ECO:0000256" key="3">
    <source>
        <dbReference type="PROSITE-ProRule" id="PRU00023"/>
    </source>
</evidence>
<keyword evidence="1" id="KW-0677">Repeat</keyword>
<name>A0A6A3BKL4_HIBSY</name>
<dbReference type="EMBL" id="VEPZ02000842">
    <property type="protein sequence ID" value="KAE8716815.1"/>
    <property type="molecule type" value="Genomic_DNA"/>
</dbReference>
<keyword evidence="2 3" id="KW-0040">ANK repeat</keyword>
<comment type="caution">
    <text evidence="6">The sequence shown here is derived from an EMBL/GenBank/DDBJ whole genome shotgun (WGS) entry which is preliminary data.</text>
</comment>
<dbReference type="Proteomes" id="UP000436088">
    <property type="component" value="Unassembled WGS sequence"/>
</dbReference>
<evidence type="ECO:0000256" key="2">
    <source>
        <dbReference type="ARBA" id="ARBA00023043"/>
    </source>
</evidence>
<organism evidence="6 7">
    <name type="scientific">Hibiscus syriacus</name>
    <name type="common">Rose of Sharon</name>
    <dbReference type="NCBI Taxonomy" id="106335"/>
    <lineage>
        <taxon>Eukaryota</taxon>
        <taxon>Viridiplantae</taxon>
        <taxon>Streptophyta</taxon>
        <taxon>Embryophyta</taxon>
        <taxon>Tracheophyta</taxon>
        <taxon>Spermatophyta</taxon>
        <taxon>Magnoliopsida</taxon>
        <taxon>eudicotyledons</taxon>
        <taxon>Gunneridae</taxon>
        <taxon>Pentapetalae</taxon>
        <taxon>rosids</taxon>
        <taxon>malvids</taxon>
        <taxon>Malvales</taxon>
        <taxon>Malvaceae</taxon>
        <taxon>Malvoideae</taxon>
        <taxon>Hibiscus</taxon>
    </lineage>
</organism>
<sequence>MASNLQKESSSSDDKSIETSTTENKTSKPEASAAESQPAQSGAYPATMPGPGFVPPNPFDFSAMSGLLNDPSIKELAEQIAKDPSFTQMAEQLTKTFQGAATEGSVPQLDPQQYYSTMQQVMQNPQFMTMAERLGNALIQDPAMSSMLEGLTNPQHKDQIEERMARMKEDPSLKPILDEIETGGPAAMMKYWNDKDVLKKLGEAMGLAVSGEAATSAGYSAADEGDEVGNEDESIVNNCASVGDVEGLKAALASGADKDEEDSEGRTALHFACGYGEVKCAQVLIEAGAKINALDKNKNTALHYAAGYGRKDCVALLLENGAAVTPQNMDGKTAIDVAKLNKSARGGQVAREGCVSLIWEYRQAACVCACGRGVLSVLSDKKKTNLL</sequence>
<keyword evidence="7" id="KW-1185">Reference proteome</keyword>
<accession>A0A6A3BKL4</accession>
<feature type="compositionally biased region" description="Low complexity" evidence="4">
    <location>
        <begin position="18"/>
        <end position="41"/>
    </location>
</feature>
<dbReference type="PROSITE" id="PS50297">
    <property type="entry name" value="ANK_REP_REGION"/>
    <property type="match status" value="2"/>
</dbReference>
<dbReference type="PANTHER" id="PTHR24203:SF45">
    <property type="entry name" value="ANKYRIN REPEAT DOMAIN 6"/>
    <property type="match status" value="1"/>
</dbReference>
<dbReference type="AlphaFoldDB" id="A0A6A3BKL4"/>
<evidence type="ECO:0000313" key="6">
    <source>
        <dbReference type="EMBL" id="KAE8716815.1"/>
    </source>
</evidence>
<dbReference type="Pfam" id="PF17830">
    <property type="entry name" value="STI1-HOP_DP"/>
    <property type="match status" value="1"/>
</dbReference>
<feature type="repeat" description="ANK" evidence="3">
    <location>
        <begin position="297"/>
        <end position="329"/>
    </location>
</feature>
<dbReference type="PROSITE" id="PS50088">
    <property type="entry name" value="ANK_REPEAT"/>
    <property type="match status" value="2"/>
</dbReference>
<feature type="repeat" description="ANK" evidence="3">
    <location>
        <begin position="264"/>
        <end position="296"/>
    </location>
</feature>
<dbReference type="FunFam" id="1.25.40.20:FF:000106">
    <property type="entry name" value="Ankyrin repeat domain-containing protein 2"/>
    <property type="match status" value="1"/>
</dbReference>
<dbReference type="InterPro" id="IPR002110">
    <property type="entry name" value="Ankyrin_rpt"/>
</dbReference>
<protein>
    <submittedName>
        <fullName evidence="6">Ankyrin repeat domain-containing protein 2</fullName>
    </submittedName>
</protein>
<evidence type="ECO:0000256" key="1">
    <source>
        <dbReference type="ARBA" id="ARBA00022737"/>
    </source>
</evidence>